<proteinExistence type="predicted"/>
<feature type="compositionally biased region" description="Low complexity" evidence="1">
    <location>
        <begin position="47"/>
        <end position="59"/>
    </location>
</feature>
<organism evidence="2 3">
    <name type="scientific">Clohesyomyces aquaticus</name>
    <dbReference type="NCBI Taxonomy" id="1231657"/>
    <lineage>
        <taxon>Eukaryota</taxon>
        <taxon>Fungi</taxon>
        <taxon>Dikarya</taxon>
        <taxon>Ascomycota</taxon>
        <taxon>Pezizomycotina</taxon>
        <taxon>Dothideomycetes</taxon>
        <taxon>Pleosporomycetidae</taxon>
        <taxon>Pleosporales</taxon>
        <taxon>Lindgomycetaceae</taxon>
        <taxon>Clohesyomyces</taxon>
    </lineage>
</organism>
<feature type="compositionally biased region" description="Basic and acidic residues" evidence="1">
    <location>
        <begin position="160"/>
        <end position="172"/>
    </location>
</feature>
<evidence type="ECO:0008006" key="4">
    <source>
        <dbReference type="Google" id="ProtNLM"/>
    </source>
</evidence>
<sequence length="476" mass="53914">MAKRPATSPPRSNFLRPEPILNTSVPYPYLEPPSLPGKGPSPPHEPSSPAREAASPPREAPTMALLRPKFSLYKVAESNPAIARDENPTVFLKRAEKQLTQAQAVSNAIESTTPENIATMLRSMDLNLASENGQQKLRELTAALKQLSTAVGDGPSDKTTSNREQCEEKGERQYQSLTHQAETSERTLDDASRSLIMIIESDPQYLHGAHVRFESLASTLEMVDAVIANIEGREKETPPLRIVQPPWTRNGMLTSCGTAYLRPLDVSSQEGTTAEVFFTVHKPLLWITSQRFFALTTSKERNDIFEIDTDERTVEIVVDWLYYRQMSSRLSDEQLCRVALIAIEFQIPKLHNKVVVKLLDRSVPPPGYQERRLGRRGRRFPIFDASRTVVRKIYQATEKDAPMRLLVSYLLAREFPGGWSYGNDIQAWKHELADDVNSWQSKRSVRREEMLKDNPGATEQQAMDAFRDETFFMKEI</sequence>
<name>A0A1Y1YJD9_9PLEO</name>
<feature type="compositionally biased region" description="Pro residues" evidence="1">
    <location>
        <begin position="29"/>
        <end position="46"/>
    </location>
</feature>
<feature type="region of interest" description="Disordered" evidence="1">
    <location>
        <begin position="148"/>
        <end position="186"/>
    </location>
</feature>
<keyword evidence="3" id="KW-1185">Reference proteome</keyword>
<dbReference type="Gene3D" id="3.30.710.10">
    <property type="entry name" value="Potassium Channel Kv1.1, Chain A"/>
    <property type="match status" value="1"/>
</dbReference>
<reference evidence="2 3" key="1">
    <citation type="submission" date="2016-07" db="EMBL/GenBank/DDBJ databases">
        <title>Pervasive Adenine N6-methylation of Active Genes in Fungi.</title>
        <authorList>
            <consortium name="DOE Joint Genome Institute"/>
            <person name="Mondo S.J."/>
            <person name="Dannebaum R.O."/>
            <person name="Kuo R.C."/>
            <person name="Labutti K."/>
            <person name="Haridas S."/>
            <person name="Kuo A."/>
            <person name="Salamov A."/>
            <person name="Ahrendt S.R."/>
            <person name="Lipzen A."/>
            <person name="Sullivan W."/>
            <person name="Andreopoulos W.B."/>
            <person name="Clum A."/>
            <person name="Lindquist E."/>
            <person name="Daum C."/>
            <person name="Ramamoorthy G.K."/>
            <person name="Gryganskyi A."/>
            <person name="Culley D."/>
            <person name="Magnuson J.K."/>
            <person name="James T.Y."/>
            <person name="O'Malley M.A."/>
            <person name="Stajich J.E."/>
            <person name="Spatafora J.W."/>
            <person name="Visel A."/>
            <person name="Grigoriev I.V."/>
        </authorList>
    </citation>
    <scope>NUCLEOTIDE SEQUENCE [LARGE SCALE GENOMIC DNA]</scope>
    <source>
        <strain evidence="2 3">CBS 115471</strain>
    </source>
</reference>
<dbReference type="InterPro" id="IPR011333">
    <property type="entry name" value="SKP1/BTB/POZ_sf"/>
</dbReference>
<evidence type="ECO:0000313" key="2">
    <source>
        <dbReference type="EMBL" id="ORX98105.1"/>
    </source>
</evidence>
<dbReference type="AlphaFoldDB" id="A0A1Y1YJD9"/>
<dbReference type="Proteomes" id="UP000193144">
    <property type="component" value="Unassembled WGS sequence"/>
</dbReference>
<accession>A0A1Y1YJD9</accession>
<evidence type="ECO:0000256" key="1">
    <source>
        <dbReference type="SAM" id="MobiDB-lite"/>
    </source>
</evidence>
<dbReference type="SUPFAM" id="SSF54695">
    <property type="entry name" value="POZ domain"/>
    <property type="match status" value="1"/>
</dbReference>
<dbReference type="OrthoDB" id="3800513at2759"/>
<feature type="region of interest" description="Disordered" evidence="1">
    <location>
        <begin position="1"/>
        <end position="59"/>
    </location>
</feature>
<comment type="caution">
    <text evidence="2">The sequence shown here is derived from an EMBL/GenBank/DDBJ whole genome shotgun (WGS) entry which is preliminary data.</text>
</comment>
<dbReference type="EMBL" id="MCFA01000221">
    <property type="protein sequence ID" value="ORX98105.1"/>
    <property type="molecule type" value="Genomic_DNA"/>
</dbReference>
<protein>
    <recommendedName>
        <fullName evidence="4">BTB domain-containing protein</fullName>
    </recommendedName>
</protein>
<gene>
    <name evidence="2" type="ORF">BCR34DRAFT_607027</name>
</gene>
<evidence type="ECO:0000313" key="3">
    <source>
        <dbReference type="Proteomes" id="UP000193144"/>
    </source>
</evidence>